<dbReference type="InterPro" id="IPR009030">
    <property type="entry name" value="Growth_fac_rcpt_cys_sf"/>
</dbReference>
<evidence type="ECO:0000313" key="2">
    <source>
        <dbReference type="Proteomes" id="UP000237968"/>
    </source>
</evidence>
<dbReference type="PROSITE" id="PS51257">
    <property type="entry name" value="PROKAR_LIPOPROTEIN"/>
    <property type="match status" value="1"/>
</dbReference>
<keyword evidence="2" id="KW-1185">Reference proteome</keyword>
<dbReference type="EMBL" id="PVNK01000096">
    <property type="protein sequence ID" value="PRQ03286.1"/>
    <property type="molecule type" value="Genomic_DNA"/>
</dbReference>
<gene>
    <name evidence="1" type="ORF">ENSA5_17230</name>
</gene>
<dbReference type="Gene3D" id="2.60.40.10">
    <property type="entry name" value="Immunoglobulins"/>
    <property type="match status" value="1"/>
</dbReference>
<dbReference type="InterPro" id="IPR013783">
    <property type="entry name" value="Ig-like_fold"/>
</dbReference>
<proteinExistence type="predicted"/>
<protein>
    <submittedName>
        <fullName evidence="1">Uncharacterized protein</fullName>
    </submittedName>
</protein>
<dbReference type="Proteomes" id="UP000237968">
    <property type="component" value="Unassembled WGS sequence"/>
</dbReference>
<sequence>MGALFDRGKYLILGFGLAVSGAVGCGLLDPEPSDGEVCESDSDCTTEHCTSYGLCSHSRCECPSGQCAEGGELSSDCRDGWRCVGYDSIFDPVKEFFGAKVNESDGYCQPSCEDGCPDHYLCNGGDEFCSPDPAWAYPVPAVSWTGDASGELSGRDQSLTVVVEDGSTITLNGSGSSPRGAPIVGLSWTTVSSAADYMDFEGPTIETTVPAGSYRRVELRVADDEARSGMLTVIFDSCHGPGTTCGYQGSGCCNSCDDATDTCL</sequence>
<comment type="caution">
    <text evidence="1">The sequence shown here is derived from an EMBL/GenBank/DDBJ whole genome shotgun (WGS) entry which is preliminary data.</text>
</comment>
<reference evidence="1 2" key="1">
    <citation type="submission" date="2018-03" db="EMBL/GenBank/DDBJ databases">
        <title>Draft Genome Sequences of the Obligatory Marine Myxobacteria Enhygromyxa salina SWB005.</title>
        <authorList>
            <person name="Poehlein A."/>
            <person name="Moghaddam J.A."/>
            <person name="Harms H."/>
            <person name="Alanjari M."/>
            <person name="Koenig G.M."/>
            <person name="Daniel R."/>
            <person name="Schaeberle T.F."/>
        </authorList>
    </citation>
    <scope>NUCLEOTIDE SEQUENCE [LARGE SCALE GENOMIC DNA]</scope>
    <source>
        <strain evidence="1 2">SWB005</strain>
    </source>
</reference>
<name>A0A2S9YE45_9BACT</name>
<evidence type="ECO:0000313" key="1">
    <source>
        <dbReference type="EMBL" id="PRQ03286.1"/>
    </source>
</evidence>
<dbReference type="RefSeq" id="WP_146155486.1">
    <property type="nucleotide sequence ID" value="NZ_PVNK01000096.1"/>
</dbReference>
<dbReference type="OrthoDB" id="9822321at2"/>
<dbReference type="SUPFAM" id="SSF57184">
    <property type="entry name" value="Growth factor receptor domain"/>
    <property type="match status" value="1"/>
</dbReference>
<accession>A0A2S9YE45</accession>
<organism evidence="1 2">
    <name type="scientific">Enhygromyxa salina</name>
    <dbReference type="NCBI Taxonomy" id="215803"/>
    <lineage>
        <taxon>Bacteria</taxon>
        <taxon>Pseudomonadati</taxon>
        <taxon>Myxococcota</taxon>
        <taxon>Polyangia</taxon>
        <taxon>Nannocystales</taxon>
        <taxon>Nannocystaceae</taxon>
        <taxon>Enhygromyxa</taxon>
    </lineage>
</organism>
<dbReference type="AlphaFoldDB" id="A0A2S9YE45"/>